<evidence type="ECO:0000259" key="1">
    <source>
        <dbReference type="Pfam" id="PF08874"/>
    </source>
</evidence>
<reference evidence="3 4" key="1">
    <citation type="submission" date="2016-11" db="EMBL/GenBank/DDBJ databases">
        <authorList>
            <person name="Jaros S."/>
            <person name="Januszkiewicz K."/>
            <person name="Wedrychowicz H."/>
        </authorList>
    </citation>
    <scope>NUCLEOTIDE SEQUENCE [LARGE SCALE GENOMIC DNA]</scope>
    <source>
        <strain evidence="3 4">DSM 15692</strain>
    </source>
</reference>
<dbReference type="InterPro" id="IPR014973">
    <property type="entry name" value="DUF1835"/>
</dbReference>
<keyword evidence="4" id="KW-1185">Reference proteome</keyword>
<dbReference type="Pfam" id="PF12395">
    <property type="entry name" value="DUF3658"/>
    <property type="match status" value="1"/>
</dbReference>
<evidence type="ECO:0000313" key="3">
    <source>
        <dbReference type="EMBL" id="SHE51659.1"/>
    </source>
</evidence>
<proteinExistence type="predicted"/>
<name>A0A1M4U4I1_9LACT</name>
<gene>
    <name evidence="3" type="ORF">SAMN02745249_00586</name>
</gene>
<dbReference type="InterPro" id="IPR022123">
    <property type="entry name" value="DUF3658"/>
</dbReference>
<dbReference type="OrthoDB" id="1654031at2"/>
<evidence type="ECO:0000259" key="2">
    <source>
        <dbReference type="Pfam" id="PF12395"/>
    </source>
</evidence>
<feature type="domain" description="DUF1835" evidence="1">
    <location>
        <begin position="55"/>
        <end position="153"/>
    </location>
</feature>
<accession>A0A1M4U4I1</accession>
<dbReference type="EMBL" id="FQUF01000007">
    <property type="protein sequence ID" value="SHE51659.1"/>
    <property type="molecule type" value="Genomic_DNA"/>
</dbReference>
<dbReference type="Pfam" id="PF08874">
    <property type="entry name" value="DUF1835"/>
    <property type="match status" value="1"/>
</dbReference>
<organism evidence="3 4">
    <name type="scientific">Atopostipes suicloacalis DSM 15692</name>
    <dbReference type="NCBI Taxonomy" id="1121025"/>
    <lineage>
        <taxon>Bacteria</taxon>
        <taxon>Bacillati</taxon>
        <taxon>Bacillota</taxon>
        <taxon>Bacilli</taxon>
        <taxon>Lactobacillales</taxon>
        <taxon>Carnobacteriaceae</taxon>
        <taxon>Atopostipes</taxon>
    </lineage>
</organism>
<protein>
    <recommendedName>
        <fullName evidence="5">DUF1835 domain-containing protein</fullName>
    </recommendedName>
</protein>
<evidence type="ECO:0000313" key="4">
    <source>
        <dbReference type="Proteomes" id="UP000184128"/>
    </source>
</evidence>
<evidence type="ECO:0008006" key="5">
    <source>
        <dbReference type="Google" id="ProtNLM"/>
    </source>
</evidence>
<dbReference type="RefSeq" id="WP_073296121.1">
    <property type="nucleotide sequence ID" value="NZ_FQUF01000007.1"/>
</dbReference>
<feature type="domain" description="DUF3658" evidence="2">
    <location>
        <begin position="182"/>
        <end position="280"/>
    </location>
</feature>
<dbReference type="AlphaFoldDB" id="A0A1M4U4I1"/>
<dbReference type="Proteomes" id="UP000184128">
    <property type="component" value="Unassembled WGS sequence"/>
</dbReference>
<sequence>MLEVVFNDSEKGSLIVAKNYDERNMQQGIIGHIGEEPTETERKEHFQGQAIGGKSEDVVNIGFSLDVGKISGAIDGEERQNVFRNLWSHFNFDHKEQEHFFQNQRKDMEKLLNAAKNNIPIRIWKSDAPYSICGFYFVCYILRDIDCEISVVSLPEKKVFKDAIVVYNSWAEVEAGRFYQFLPFEKQLSQMEKKMHSGYWQRLIEENAPLRAIINGEVISVPEDFYDFIIQSNLPEDDFILGRFIGKLLGEYNLGISDSWYALRMNKMIEDNKLVVVNSKNLSHPYEKVLRKI</sequence>